<name>A0AAF0J6Q6_9BASI</name>
<feature type="region of interest" description="Disordered" evidence="2">
    <location>
        <begin position="534"/>
        <end position="564"/>
    </location>
</feature>
<feature type="compositionally biased region" description="Basic and acidic residues" evidence="2">
    <location>
        <begin position="542"/>
        <end position="554"/>
    </location>
</feature>
<dbReference type="PROSITE" id="PS50211">
    <property type="entry name" value="DENN"/>
    <property type="match status" value="1"/>
</dbReference>
<sequence>MSNPESGASSAPHPPSTAQERPGNVADVRISTPPPHNTAVALPQTPVAQTGSAAAKDQHVILGIAVVDFNHLVGPQVEYSYPQSLLQNEDLCKKLPFLALPDGSHQSGEDFCFFHFDCLSLHPTTIFGISCNRQITSDELINKGAHVTRSTVQKAVVVLATKAVFGAVRAKLGIVTRAFFAQRDLENLSLLEDFYDTLETSVAGHDDHALYMGTSIRSLVYEWRFRALVLFKLLLLQKKIMFFGYPVEKLCTYQYSLVSLVPGLLGALQDAALPSMDSGPRKKVESLRMSDKKSLLAYMGLPLPLFGRGAFFQPYCPLQQLDMLSADSWVIGTTNSIFKKHRSFKPDVIVDLGSGSLEFSDPALSSIVSLTPADRKWMDGLVASVQSTWNEALPSQPTLMQFEGSDDYLRGRFEEYLFGLLATSKEVMHGSDSAAAQFGGEFVGAFLRTPVFMQWDKSTDETLPGLIEARHPCNEPVSAVSDIALRVSAGIQDLRLDENLGPTREAIGAALSAGGAGIARIASSWRTDFNKIAGSWGSPKSSGRESQPESRDSSDSSTWSAAAQEQRNAALSNFSAFFGSGQRTLATSLRRQRGESA</sequence>
<dbReference type="Proteomes" id="UP001219933">
    <property type="component" value="Chromosome 3"/>
</dbReference>
<accession>A0AAF0J6Q6</accession>
<dbReference type="PANTHER" id="PTHR31017">
    <property type="entry name" value="LATE SECRETORY PATHWAY PROTEIN AVL9-RELATED"/>
    <property type="match status" value="1"/>
</dbReference>
<feature type="compositionally biased region" description="Low complexity" evidence="2">
    <location>
        <begin position="555"/>
        <end position="564"/>
    </location>
</feature>
<dbReference type="InterPro" id="IPR018307">
    <property type="entry name" value="ABL9/DENND6_dom"/>
</dbReference>
<feature type="domain" description="UDENN" evidence="3">
    <location>
        <begin position="62"/>
        <end position="480"/>
    </location>
</feature>
<dbReference type="EMBL" id="CP119879">
    <property type="protein sequence ID" value="WFD35802.1"/>
    <property type="molecule type" value="Genomic_DNA"/>
</dbReference>
<keyword evidence="5" id="KW-1185">Reference proteome</keyword>
<dbReference type="PANTHER" id="PTHR31017:SF1">
    <property type="entry name" value="LATE SECRETORY PATHWAY PROTEIN AVL9 HOMOLOG"/>
    <property type="match status" value="1"/>
</dbReference>
<evidence type="ECO:0000313" key="5">
    <source>
        <dbReference type="Proteomes" id="UP001219933"/>
    </source>
</evidence>
<reference evidence="4" key="1">
    <citation type="submission" date="2023-03" db="EMBL/GenBank/DDBJ databases">
        <title>Mating type loci evolution in Malassezia.</title>
        <authorList>
            <person name="Coelho M.A."/>
        </authorList>
    </citation>
    <scope>NUCLEOTIDE SEQUENCE</scope>
    <source>
        <strain evidence="4">CBS 11721</strain>
    </source>
</reference>
<dbReference type="GO" id="GO:0005737">
    <property type="term" value="C:cytoplasm"/>
    <property type="evidence" value="ECO:0007669"/>
    <property type="project" value="TreeGrafter"/>
</dbReference>
<comment type="similarity">
    <text evidence="1">Belongs to the AVL9 family.</text>
</comment>
<dbReference type="InterPro" id="IPR037516">
    <property type="entry name" value="Tripartite_DENN"/>
</dbReference>
<dbReference type="AlphaFoldDB" id="A0AAF0J6Q6"/>
<evidence type="ECO:0000313" key="4">
    <source>
        <dbReference type="EMBL" id="WFD35802.1"/>
    </source>
</evidence>
<dbReference type="Pfam" id="PF09794">
    <property type="entry name" value="Avl9"/>
    <property type="match status" value="1"/>
</dbReference>
<feature type="region of interest" description="Disordered" evidence="2">
    <location>
        <begin position="1"/>
        <end position="41"/>
    </location>
</feature>
<dbReference type="InterPro" id="IPR051731">
    <property type="entry name" value="DENND11/AVL9_GEFs"/>
</dbReference>
<protein>
    <recommendedName>
        <fullName evidence="3">UDENN domain-containing protein</fullName>
    </recommendedName>
</protein>
<proteinExistence type="inferred from homology"/>
<organism evidence="4 5">
    <name type="scientific">Malassezia cuniculi</name>
    <dbReference type="NCBI Taxonomy" id="948313"/>
    <lineage>
        <taxon>Eukaryota</taxon>
        <taxon>Fungi</taxon>
        <taxon>Dikarya</taxon>
        <taxon>Basidiomycota</taxon>
        <taxon>Ustilaginomycotina</taxon>
        <taxon>Malasseziomycetes</taxon>
        <taxon>Malasseziales</taxon>
        <taxon>Malasseziaceae</taxon>
        <taxon>Malassezia</taxon>
    </lineage>
</organism>
<gene>
    <name evidence="4" type="ORF">MCUN1_002669</name>
</gene>
<evidence type="ECO:0000256" key="2">
    <source>
        <dbReference type="SAM" id="MobiDB-lite"/>
    </source>
</evidence>
<evidence type="ECO:0000256" key="1">
    <source>
        <dbReference type="ARBA" id="ARBA00038178"/>
    </source>
</evidence>
<evidence type="ECO:0000259" key="3">
    <source>
        <dbReference type="PROSITE" id="PS50211"/>
    </source>
</evidence>